<gene>
    <name evidence="2" type="ORF">GPM918_LOCUS29469</name>
    <name evidence="1" type="ORF">OVA965_LOCUS23810</name>
    <name evidence="4" type="ORF">SRO942_LOCUS30051</name>
    <name evidence="3" type="ORF">TMI583_LOCUS24531</name>
</gene>
<dbReference type="AlphaFoldDB" id="A0A815F5F6"/>
<evidence type="ECO:0000313" key="1">
    <source>
        <dbReference type="EMBL" id="CAF1197244.1"/>
    </source>
</evidence>
<evidence type="ECO:0000313" key="2">
    <source>
        <dbReference type="EMBL" id="CAF1320940.1"/>
    </source>
</evidence>
<dbReference type="EMBL" id="CAJOBC010047620">
    <property type="protein sequence ID" value="CAF4166683.1"/>
    <property type="molecule type" value="Genomic_DNA"/>
</dbReference>
<dbReference type="Proteomes" id="UP000681722">
    <property type="component" value="Unassembled WGS sequence"/>
</dbReference>
<evidence type="ECO:0000313" key="5">
    <source>
        <dbReference type="Proteomes" id="UP000663829"/>
    </source>
</evidence>
<accession>A0A815F5F6</accession>
<organism evidence="2 5">
    <name type="scientific">Didymodactylos carnosus</name>
    <dbReference type="NCBI Taxonomy" id="1234261"/>
    <lineage>
        <taxon>Eukaryota</taxon>
        <taxon>Metazoa</taxon>
        <taxon>Spiralia</taxon>
        <taxon>Gnathifera</taxon>
        <taxon>Rotifera</taxon>
        <taxon>Eurotatoria</taxon>
        <taxon>Bdelloidea</taxon>
        <taxon>Philodinida</taxon>
        <taxon>Philodinidae</taxon>
        <taxon>Didymodactylos</taxon>
    </lineage>
</organism>
<dbReference type="OrthoDB" id="10010998at2759"/>
<keyword evidence="5" id="KW-1185">Reference proteome</keyword>
<reference evidence="2" key="1">
    <citation type="submission" date="2021-02" db="EMBL/GenBank/DDBJ databases">
        <authorList>
            <person name="Nowell W R."/>
        </authorList>
    </citation>
    <scope>NUCLEOTIDE SEQUENCE</scope>
</reference>
<dbReference type="EMBL" id="CAJNOK010014078">
    <property type="protein sequence ID" value="CAF1197244.1"/>
    <property type="molecule type" value="Genomic_DNA"/>
</dbReference>
<proteinExistence type="predicted"/>
<dbReference type="Proteomes" id="UP000682733">
    <property type="component" value="Unassembled WGS sequence"/>
</dbReference>
<dbReference type="EMBL" id="CAJNOQ010013396">
    <property type="protein sequence ID" value="CAF1320940.1"/>
    <property type="molecule type" value="Genomic_DNA"/>
</dbReference>
<comment type="caution">
    <text evidence="2">The sequence shown here is derived from an EMBL/GenBank/DDBJ whole genome shotgun (WGS) entry which is preliminary data.</text>
</comment>
<evidence type="ECO:0000313" key="3">
    <source>
        <dbReference type="EMBL" id="CAF4007501.1"/>
    </source>
</evidence>
<dbReference type="Proteomes" id="UP000677228">
    <property type="component" value="Unassembled WGS sequence"/>
</dbReference>
<protein>
    <submittedName>
        <fullName evidence="2">Uncharacterized protein</fullName>
    </submittedName>
</protein>
<dbReference type="Proteomes" id="UP000663829">
    <property type="component" value="Unassembled WGS sequence"/>
</dbReference>
<sequence>MQQTRENNKHDLKDTWYGKFLSKENETTFTLTLNTDGIQKHKMRSDSGLWPFIFMINELPFPQRRYVENILLAGIIRAKTSPSNKMVQICLRLIIDHLFLLEDGQPFYVIDLDEQGGIE</sequence>
<name>A0A815F5F6_9BILA</name>
<evidence type="ECO:0000313" key="4">
    <source>
        <dbReference type="EMBL" id="CAF4166683.1"/>
    </source>
</evidence>
<dbReference type="EMBL" id="CAJOBA010035609">
    <property type="protein sequence ID" value="CAF4007501.1"/>
    <property type="molecule type" value="Genomic_DNA"/>
</dbReference>